<keyword evidence="2" id="KW-1185">Reference proteome</keyword>
<proteinExistence type="predicted"/>
<comment type="caution">
    <text evidence="1">The sequence shown here is derived from an EMBL/GenBank/DDBJ whole genome shotgun (WGS) entry which is preliminary data.</text>
</comment>
<dbReference type="AlphaFoldDB" id="A0AAN9JY50"/>
<sequence>MHLVLKILKSIIKLDAVRRGIFIFNILFPRPHAGHGPWPMREIDNHSIVVIEDIDCNKDMLAPSKPDAAAHQDSDSEIDATQVMRGRSTLSYLLNCMDGLWCGDERIL</sequence>
<accession>A0AAN9JY50</accession>
<reference evidence="1 2" key="1">
    <citation type="submission" date="2024-01" db="EMBL/GenBank/DDBJ databases">
        <title>The genomes of 5 underutilized Papilionoideae crops provide insights into root nodulation and disease resistanc.</title>
        <authorList>
            <person name="Jiang F."/>
        </authorList>
    </citation>
    <scope>NUCLEOTIDE SEQUENCE [LARGE SCALE GENOMIC DNA]</scope>
    <source>
        <strain evidence="1">LVBAO_FW01</strain>
        <tissue evidence="1">Leaves</tissue>
    </source>
</reference>
<protein>
    <submittedName>
        <fullName evidence="1">Uncharacterized protein</fullName>
    </submittedName>
</protein>
<gene>
    <name evidence="1" type="ORF">VNO77_40651</name>
</gene>
<evidence type="ECO:0000313" key="1">
    <source>
        <dbReference type="EMBL" id="KAK7307515.1"/>
    </source>
</evidence>
<dbReference type="Proteomes" id="UP001367508">
    <property type="component" value="Unassembled WGS sequence"/>
</dbReference>
<organism evidence="1 2">
    <name type="scientific">Canavalia gladiata</name>
    <name type="common">Sword bean</name>
    <name type="synonym">Dolichos gladiatus</name>
    <dbReference type="NCBI Taxonomy" id="3824"/>
    <lineage>
        <taxon>Eukaryota</taxon>
        <taxon>Viridiplantae</taxon>
        <taxon>Streptophyta</taxon>
        <taxon>Embryophyta</taxon>
        <taxon>Tracheophyta</taxon>
        <taxon>Spermatophyta</taxon>
        <taxon>Magnoliopsida</taxon>
        <taxon>eudicotyledons</taxon>
        <taxon>Gunneridae</taxon>
        <taxon>Pentapetalae</taxon>
        <taxon>rosids</taxon>
        <taxon>fabids</taxon>
        <taxon>Fabales</taxon>
        <taxon>Fabaceae</taxon>
        <taxon>Papilionoideae</taxon>
        <taxon>50 kb inversion clade</taxon>
        <taxon>NPAAA clade</taxon>
        <taxon>indigoferoid/millettioid clade</taxon>
        <taxon>Phaseoleae</taxon>
        <taxon>Canavalia</taxon>
    </lineage>
</organism>
<evidence type="ECO:0000313" key="2">
    <source>
        <dbReference type="Proteomes" id="UP001367508"/>
    </source>
</evidence>
<name>A0AAN9JY50_CANGL</name>
<dbReference type="EMBL" id="JAYMYQ010000010">
    <property type="protein sequence ID" value="KAK7307515.1"/>
    <property type="molecule type" value="Genomic_DNA"/>
</dbReference>